<dbReference type="Proteomes" id="UP000299102">
    <property type="component" value="Unassembled WGS sequence"/>
</dbReference>
<protein>
    <submittedName>
        <fullName evidence="2">Uncharacterized protein</fullName>
    </submittedName>
</protein>
<evidence type="ECO:0000256" key="1">
    <source>
        <dbReference type="SAM" id="MobiDB-lite"/>
    </source>
</evidence>
<feature type="region of interest" description="Disordered" evidence="1">
    <location>
        <begin position="67"/>
        <end position="94"/>
    </location>
</feature>
<dbReference type="EMBL" id="BGZK01000298">
    <property type="protein sequence ID" value="GBP35021.1"/>
    <property type="molecule type" value="Genomic_DNA"/>
</dbReference>
<reference evidence="2 3" key="1">
    <citation type="journal article" date="2019" name="Commun. Biol.">
        <title>The bagworm genome reveals a unique fibroin gene that provides high tensile strength.</title>
        <authorList>
            <person name="Kono N."/>
            <person name="Nakamura H."/>
            <person name="Ohtoshi R."/>
            <person name="Tomita M."/>
            <person name="Numata K."/>
            <person name="Arakawa K."/>
        </authorList>
    </citation>
    <scope>NUCLEOTIDE SEQUENCE [LARGE SCALE GENOMIC DNA]</scope>
</reference>
<accession>A0A4C1V824</accession>
<name>A0A4C1V824_EUMVA</name>
<dbReference type="AlphaFoldDB" id="A0A4C1V824"/>
<feature type="region of interest" description="Disordered" evidence="1">
    <location>
        <begin position="20"/>
        <end position="55"/>
    </location>
</feature>
<organism evidence="2 3">
    <name type="scientific">Eumeta variegata</name>
    <name type="common">Bagworm moth</name>
    <name type="synonym">Eumeta japonica</name>
    <dbReference type="NCBI Taxonomy" id="151549"/>
    <lineage>
        <taxon>Eukaryota</taxon>
        <taxon>Metazoa</taxon>
        <taxon>Ecdysozoa</taxon>
        <taxon>Arthropoda</taxon>
        <taxon>Hexapoda</taxon>
        <taxon>Insecta</taxon>
        <taxon>Pterygota</taxon>
        <taxon>Neoptera</taxon>
        <taxon>Endopterygota</taxon>
        <taxon>Lepidoptera</taxon>
        <taxon>Glossata</taxon>
        <taxon>Ditrysia</taxon>
        <taxon>Tineoidea</taxon>
        <taxon>Psychidae</taxon>
        <taxon>Oiketicinae</taxon>
        <taxon>Eumeta</taxon>
    </lineage>
</organism>
<gene>
    <name evidence="2" type="ORF">EVAR_75222_1</name>
</gene>
<feature type="compositionally biased region" description="Basic residues" evidence="1">
    <location>
        <begin position="80"/>
        <end position="94"/>
    </location>
</feature>
<evidence type="ECO:0000313" key="3">
    <source>
        <dbReference type="Proteomes" id="UP000299102"/>
    </source>
</evidence>
<sequence length="94" mass="9990">MSNSNPIKLFQRLAQIASLGDSDGKFPGASRGSALRRAVAGRSHSRPIGASLTNTPITRITNTIHRVSTSVSGPSSARAPRLRSFRRAPRVGPQ</sequence>
<proteinExistence type="predicted"/>
<evidence type="ECO:0000313" key="2">
    <source>
        <dbReference type="EMBL" id="GBP35021.1"/>
    </source>
</evidence>
<comment type="caution">
    <text evidence="2">The sequence shown here is derived from an EMBL/GenBank/DDBJ whole genome shotgun (WGS) entry which is preliminary data.</text>
</comment>
<keyword evidence="3" id="KW-1185">Reference proteome</keyword>